<dbReference type="InterPro" id="IPR039182">
    <property type="entry name" value="Pop1"/>
</dbReference>
<dbReference type="Pfam" id="PF06978">
    <property type="entry name" value="POP1_N"/>
    <property type="match status" value="1"/>
</dbReference>
<dbReference type="Pfam" id="PF22770">
    <property type="entry name" value="POP1_C"/>
    <property type="match status" value="1"/>
</dbReference>
<accession>A0A6H0Y2G4</accession>
<dbReference type="InterPro" id="IPR012590">
    <property type="entry name" value="POPLD_dom"/>
</dbReference>
<feature type="compositionally biased region" description="Basic residues" evidence="4">
    <location>
        <begin position="108"/>
        <end position="125"/>
    </location>
</feature>
<feature type="compositionally biased region" description="Polar residues" evidence="4">
    <location>
        <begin position="1"/>
        <end position="14"/>
    </location>
</feature>
<dbReference type="EMBL" id="CP051142">
    <property type="protein sequence ID" value="QIX01197.1"/>
    <property type="molecule type" value="Genomic_DNA"/>
</dbReference>
<keyword evidence="3" id="KW-0539">Nucleus</keyword>
<dbReference type="Pfam" id="PF08170">
    <property type="entry name" value="POPLD"/>
    <property type="match status" value="1"/>
</dbReference>
<keyword evidence="2" id="KW-0819">tRNA processing</keyword>
<dbReference type="InterPro" id="IPR055079">
    <property type="entry name" value="POP1_C"/>
</dbReference>
<name>A0A6H0Y2G4_9PEZI</name>
<dbReference type="Proteomes" id="UP000503462">
    <property type="component" value="Chromosome 4"/>
</dbReference>
<dbReference type="PANTHER" id="PTHR22731:SF3">
    <property type="entry name" value="RIBONUCLEASES P_MRP PROTEIN SUBUNIT POP1"/>
    <property type="match status" value="1"/>
</dbReference>
<dbReference type="AlphaFoldDB" id="A0A6H0Y2G4"/>
<evidence type="ECO:0008006" key="10">
    <source>
        <dbReference type="Google" id="ProtNLM"/>
    </source>
</evidence>
<evidence type="ECO:0000313" key="8">
    <source>
        <dbReference type="EMBL" id="QIX01197.1"/>
    </source>
</evidence>
<sequence>MAQTPKANSAQHPQPTGGKKRKSGPDNVAKDAPAQKKVKSNKFVNFKDARTIATQTTIKAFEHGELDVDKFVKSREYEIRALEQGLVNSKKALSKRAFQLVPKDLRRRTASHNAKRVPKKLRARAKREMKEDNTPTVTAKRRRLSSHQRLRAETAKKLRVLGSNRRCEKEPGKQPPVIKTRTAKVKHAKLAEPPVPKARFRRRQRDKSWLPTHLFHAKRARMTPPKEPVWRFALPMTPTAKSYRATHRTASDRGTIAFDMSYMSTICLRGRYTSLLGALQMLDSDASMSQLRYSRRWAWLRGEIAITTDLYHRDAPNALIAPVTVIWCPSKELSESTSSVDLDALKGCLLLRVHPSAFFELWEELLRVSKTVKPAINVEDLRYELGSIELIGPAATEALLAVLKPCSDDDKIVLSQIDGLSNTALLPAGTVFDMEMQDPRLCQKSRKSGHALQPLIIQSASDAHRSIAARSGALFDRHKRVLATSSLPSQKAINRRRSEAPVDKDPPSKEKDPRIPVLLYTATSSRSAKPLNQWTLLLPWKCVLPVWYSLIYTPLSTGLQPRFGGLTELREVLLEHSLPWFPADYPATRAGQQWEMQESQRRKKDWSSHPKSKRVNWEGLELGNGQKGEVGEGWTSDWTKLSRTSVEHVDNTLTVKDSEGVDSPALRHVSVSVSQSRRQVSDSCSRLPLIQVRIEHISRGVPQQCARIYRLPASPTARKLWLALHPRYQDKHYGASKRMHKTAANATKHEQQQQLARSLLEKPKAGQPDWPACPTEDDLIGFVTAGNFDLSAGYGTAIGSIVLSAELAARKAASTSPGDLSRLCIVRNSGQTIGRLARWHLV</sequence>
<evidence type="ECO:0000259" key="5">
    <source>
        <dbReference type="Pfam" id="PF06978"/>
    </source>
</evidence>
<evidence type="ECO:0000256" key="3">
    <source>
        <dbReference type="ARBA" id="ARBA00023242"/>
    </source>
</evidence>
<dbReference type="GO" id="GO:0005655">
    <property type="term" value="C:nucleolar ribonuclease P complex"/>
    <property type="evidence" value="ECO:0007669"/>
    <property type="project" value="InterPro"/>
</dbReference>
<dbReference type="GO" id="GO:0001682">
    <property type="term" value="P:tRNA 5'-leader removal"/>
    <property type="evidence" value="ECO:0007669"/>
    <property type="project" value="InterPro"/>
</dbReference>
<feature type="domain" description="POPLD" evidence="6">
    <location>
        <begin position="533"/>
        <end position="638"/>
    </location>
</feature>
<evidence type="ECO:0000259" key="6">
    <source>
        <dbReference type="Pfam" id="PF08170"/>
    </source>
</evidence>
<evidence type="ECO:0000256" key="2">
    <source>
        <dbReference type="ARBA" id="ARBA00022694"/>
    </source>
</evidence>
<dbReference type="InterPro" id="IPR009723">
    <property type="entry name" value="Pop1_N"/>
</dbReference>
<feature type="domain" description="POP1 C-terminal" evidence="7">
    <location>
        <begin position="689"/>
        <end position="841"/>
    </location>
</feature>
<feature type="compositionally biased region" description="Basic and acidic residues" evidence="4">
    <location>
        <begin position="496"/>
        <end position="513"/>
    </location>
</feature>
<evidence type="ECO:0000313" key="9">
    <source>
        <dbReference type="Proteomes" id="UP000503462"/>
    </source>
</evidence>
<dbReference type="OrthoDB" id="442863at2759"/>
<comment type="subcellular location">
    <subcellularLocation>
        <location evidence="1">Nucleus</location>
    </subcellularLocation>
</comment>
<gene>
    <name evidence="8" type="ORF">AMS68_006714</name>
</gene>
<evidence type="ECO:0000256" key="4">
    <source>
        <dbReference type="SAM" id="MobiDB-lite"/>
    </source>
</evidence>
<organism evidence="8 9">
    <name type="scientific">Peltaster fructicola</name>
    <dbReference type="NCBI Taxonomy" id="286661"/>
    <lineage>
        <taxon>Eukaryota</taxon>
        <taxon>Fungi</taxon>
        <taxon>Dikarya</taxon>
        <taxon>Ascomycota</taxon>
        <taxon>Pezizomycotina</taxon>
        <taxon>Dothideomycetes</taxon>
        <taxon>Dothideomycetes incertae sedis</taxon>
        <taxon>Peltaster</taxon>
    </lineage>
</organism>
<protein>
    <recommendedName>
        <fullName evidence="10">Pop1 N-terminal domain-containing protein</fullName>
    </recommendedName>
</protein>
<keyword evidence="9" id="KW-1185">Reference proteome</keyword>
<proteinExistence type="predicted"/>
<feature type="region of interest" description="Disordered" evidence="4">
    <location>
        <begin position="108"/>
        <end position="149"/>
    </location>
</feature>
<feature type="compositionally biased region" description="Basic residues" evidence="4">
    <location>
        <begin position="139"/>
        <end position="149"/>
    </location>
</feature>
<dbReference type="GO" id="GO:0000172">
    <property type="term" value="C:ribonuclease MRP complex"/>
    <property type="evidence" value="ECO:0007669"/>
    <property type="project" value="InterPro"/>
</dbReference>
<feature type="region of interest" description="Disordered" evidence="4">
    <location>
        <begin position="1"/>
        <end position="40"/>
    </location>
</feature>
<feature type="domain" description="Pop1 N-terminal" evidence="5">
    <location>
        <begin position="71"/>
        <end position="270"/>
    </location>
</feature>
<dbReference type="PANTHER" id="PTHR22731">
    <property type="entry name" value="RIBONUCLEASES P/MRP PROTEIN SUBUNIT POP1"/>
    <property type="match status" value="1"/>
</dbReference>
<evidence type="ECO:0000259" key="7">
    <source>
        <dbReference type="Pfam" id="PF22770"/>
    </source>
</evidence>
<evidence type="ECO:0000256" key="1">
    <source>
        <dbReference type="ARBA" id="ARBA00004123"/>
    </source>
</evidence>
<feature type="region of interest" description="Disordered" evidence="4">
    <location>
        <begin position="492"/>
        <end position="513"/>
    </location>
</feature>
<reference evidence="8 9" key="1">
    <citation type="journal article" date="2016" name="Sci. Rep.">
        <title>Peltaster fructicola genome reveals evolution from an invasive phytopathogen to an ectophytic parasite.</title>
        <authorList>
            <person name="Xu C."/>
            <person name="Chen H."/>
            <person name="Gleason M.L."/>
            <person name="Xu J.R."/>
            <person name="Liu H."/>
            <person name="Zhang R."/>
            <person name="Sun G."/>
        </authorList>
    </citation>
    <scope>NUCLEOTIDE SEQUENCE [LARGE SCALE GENOMIC DNA]</scope>
    <source>
        <strain evidence="8 9">LNHT1506</strain>
    </source>
</reference>